<evidence type="ECO:0000313" key="3">
    <source>
        <dbReference type="EMBL" id="EYB98398.1"/>
    </source>
</evidence>
<organism evidence="3 4">
    <name type="scientific">Ancylostoma ceylanicum</name>
    <dbReference type="NCBI Taxonomy" id="53326"/>
    <lineage>
        <taxon>Eukaryota</taxon>
        <taxon>Metazoa</taxon>
        <taxon>Ecdysozoa</taxon>
        <taxon>Nematoda</taxon>
        <taxon>Chromadorea</taxon>
        <taxon>Rhabditida</taxon>
        <taxon>Rhabditina</taxon>
        <taxon>Rhabditomorpha</taxon>
        <taxon>Strongyloidea</taxon>
        <taxon>Ancylostomatidae</taxon>
        <taxon>Ancylostomatinae</taxon>
        <taxon>Ancylostoma</taxon>
    </lineage>
</organism>
<feature type="chain" id="PRO_5001487133" evidence="2">
    <location>
        <begin position="17"/>
        <end position="221"/>
    </location>
</feature>
<feature type="compositionally biased region" description="Basic residues" evidence="1">
    <location>
        <begin position="126"/>
        <end position="148"/>
    </location>
</feature>
<dbReference type="EMBL" id="JARK01001467">
    <property type="protein sequence ID" value="EYB98398.1"/>
    <property type="molecule type" value="Genomic_DNA"/>
</dbReference>
<accession>A0A016T5X9</accession>
<proteinExistence type="predicted"/>
<protein>
    <submittedName>
        <fullName evidence="3">Uncharacterized protein</fullName>
    </submittedName>
</protein>
<dbReference type="Proteomes" id="UP000024635">
    <property type="component" value="Unassembled WGS sequence"/>
</dbReference>
<sequence length="221" mass="24434">MLYLLLSVLIIRYKNGCDIRMKSKNLPFLVVRTVIASSEAQPTNELLSVIEGRPLREAGNGTPGSFGVDPSKSVPNYRRLPIESPARSADKPWNEFAPALLGGKLASEVVEKTQCQKLTETLLKERRAHHGRRVRASHTTRSRSRKRERKSEDRYDTPPSVNIVGCEREVSIEPVGDYECTGLSACHAAPKQLKTGDLKKVHPRILGMGGIAVSLLDLNTP</sequence>
<keyword evidence="2" id="KW-0732">Signal</keyword>
<evidence type="ECO:0000256" key="1">
    <source>
        <dbReference type="SAM" id="MobiDB-lite"/>
    </source>
</evidence>
<evidence type="ECO:0000313" key="4">
    <source>
        <dbReference type="Proteomes" id="UP000024635"/>
    </source>
</evidence>
<evidence type="ECO:0000256" key="2">
    <source>
        <dbReference type="SAM" id="SignalP"/>
    </source>
</evidence>
<feature type="region of interest" description="Disordered" evidence="1">
    <location>
        <begin position="124"/>
        <end position="160"/>
    </location>
</feature>
<feature type="signal peptide" evidence="2">
    <location>
        <begin position="1"/>
        <end position="16"/>
    </location>
</feature>
<name>A0A016T5X9_9BILA</name>
<keyword evidence="4" id="KW-1185">Reference proteome</keyword>
<comment type="caution">
    <text evidence="3">The sequence shown here is derived from an EMBL/GenBank/DDBJ whole genome shotgun (WGS) entry which is preliminary data.</text>
</comment>
<dbReference type="AlphaFoldDB" id="A0A016T5X9"/>
<reference evidence="4" key="1">
    <citation type="journal article" date="2015" name="Nat. Genet.">
        <title>The genome and transcriptome of the zoonotic hookworm Ancylostoma ceylanicum identify infection-specific gene families.</title>
        <authorList>
            <person name="Schwarz E.M."/>
            <person name="Hu Y."/>
            <person name="Antoshechkin I."/>
            <person name="Miller M.M."/>
            <person name="Sternberg P.W."/>
            <person name="Aroian R.V."/>
        </authorList>
    </citation>
    <scope>NUCLEOTIDE SEQUENCE</scope>
    <source>
        <strain evidence="4">HY135</strain>
    </source>
</reference>
<gene>
    <name evidence="3" type="primary">Acey_s0131.g1600</name>
    <name evidence="3" type="ORF">Y032_0131g1600</name>
</gene>